<evidence type="ECO:0000256" key="1">
    <source>
        <dbReference type="ARBA" id="ARBA00022441"/>
    </source>
</evidence>
<keyword evidence="2" id="KW-0677">Repeat</keyword>
<dbReference type="WBParaSite" id="TASK_0001025701-mRNA-1">
    <property type="protein sequence ID" value="TASK_0001025701-mRNA-1"/>
    <property type="gene ID" value="TASK_0001025701"/>
</dbReference>
<gene>
    <name evidence="3" type="ORF">TASK_LOCUS10258</name>
</gene>
<dbReference type="EMBL" id="UYRS01021616">
    <property type="protein sequence ID" value="VDK50498.1"/>
    <property type="molecule type" value="Genomic_DNA"/>
</dbReference>
<evidence type="ECO:0000313" key="4">
    <source>
        <dbReference type="Proteomes" id="UP000282613"/>
    </source>
</evidence>
<dbReference type="PANTHER" id="PTHR46344:SF27">
    <property type="entry name" value="KELCH REPEAT SUPERFAMILY PROTEIN"/>
    <property type="match status" value="1"/>
</dbReference>
<keyword evidence="1" id="KW-0880">Kelch repeat</keyword>
<dbReference type="PANTHER" id="PTHR46344">
    <property type="entry name" value="OS02G0202900 PROTEIN"/>
    <property type="match status" value="1"/>
</dbReference>
<reference evidence="3 4" key="2">
    <citation type="submission" date="2018-11" db="EMBL/GenBank/DDBJ databases">
        <authorList>
            <consortium name="Pathogen Informatics"/>
        </authorList>
    </citation>
    <scope>NUCLEOTIDE SEQUENCE [LARGE SCALE GENOMIC DNA]</scope>
</reference>
<dbReference type="InterPro" id="IPR015915">
    <property type="entry name" value="Kelch-typ_b-propeller"/>
</dbReference>
<protein>
    <submittedName>
        <fullName evidence="5">Kelch repeat protein</fullName>
    </submittedName>
</protein>
<organism evidence="5">
    <name type="scientific">Taenia asiatica</name>
    <name type="common">Asian tapeworm</name>
    <dbReference type="NCBI Taxonomy" id="60517"/>
    <lineage>
        <taxon>Eukaryota</taxon>
        <taxon>Metazoa</taxon>
        <taxon>Spiralia</taxon>
        <taxon>Lophotrochozoa</taxon>
        <taxon>Platyhelminthes</taxon>
        <taxon>Cestoda</taxon>
        <taxon>Eucestoda</taxon>
        <taxon>Cyclophyllidea</taxon>
        <taxon>Taeniidae</taxon>
        <taxon>Taenia</taxon>
    </lineage>
</organism>
<evidence type="ECO:0000256" key="2">
    <source>
        <dbReference type="ARBA" id="ARBA00022737"/>
    </source>
</evidence>
<reference evidence="5" key="1">
    <citation type="submission" date="2017-02" db="UniProtKB">
        <authorList>
            <consortium name="WormBaseParasite"/>
        </authorList>
    </citation>
    <scope>IDENTIFICATION</scope>
</reference>
<accession>A0A0R3WHB4</accession>
<name>A0A0R3WHB4_TAEAS</name>
<keyword evidence="4" id="KW-1185">Reference proteome</keyword>
<proteinExistence type="predicted"/>
<dbReference type="Proteomes" id="UP000282613">
    <property type="component" value="Unassembled WGS sequence"/>
</dbReference>
<evidence type="ECO:0000313" key="3">
    <source>
        <dbReference type="EMBL" id="VDK50498.1"/>
    </source>
</evidence>
<sequence>MICGYNRGSNSRCLKSVPQLQPEESFNVAAPFRGTPTVLDGRVCFVVCDDSESRVMSVNVMSVNYRDGSISHKPFTTKRRFFYAVASRSESIFIFGGEVYNGQSVSTCEKLDIASGNLTQLPEMLPARWNASALNIPEIGIVVVGGICQDNRQNRRLRSAEVLVEDPGNESGWRWIRLNPMLKERDRPGVAYFRGCVVVAGGRHELYDSSAEYLPLTSIEQTNAQWTRLRDVDGLNLFRTSLALFNNRLILLVSGDKRIDAYEFLPTEENQSLANFEWKPIFQRDDFDYAKLLVAREKLEEH</sequence>
<dbReference type="Gene3D" id="2.120.10.80">
    <property type="entry name" value="Kelch-type beta propeller"/>
    <property type="match status" value="1"/>
</dbReference>
<dbReference type="AlphaFoldDB" id="A0A0R3WHB4"/>
<dbReference type="SUPFAM" id="SSF117281">
    <property type="entry name" value="Kelch motif"/>
    <property type="match status" value="1"/>
</dbReference>
<evidence type="ECO:0000313" key="5">
    <source>
        <dbReference type="WBParaSite" id="TASK_0001025701-mRNA-1"/>
    </source>
</evidence>